<evidence type="ECO:0000313" key="3">
    <source>
        <dbReference type="EMBL" id="PWF21791.1"/>
    </source>
</evidence>
<dbReference type="SMART" id="SM00450">
    <property type="entry name" value="RHOD"/>
    <property type="match status" value="2"/>
</dbReference>
<dbReference type="Pfam" id="PF00581">
    <property type="entry name" value="Rhodanese"/>
    <property type="match status" value="2"/>
</dbReference>
<dbReference type="InterPro" id="IPR051126">
    <property type="entry name" value="Thiosulfate_sulfurtransferase"/>
</dbReference>
<accession>A0A2V1JUZ4</accession>
<dbReference type="Proteomes" id="UP000245212">
    <property type="component" value="Unassembled WGS sequence"/>
</dbReference>
<feature type="domain" description="Rhodanese" evidence="2">
    <location>
        <begin position="145"/>
        <end position="236"/>
    </location>
</feature>
<keyword evidence="3" id="KW-0808">Transferase</keyword>
<feature type="domain" description="Rhodanese" evidence="2">
    <location>
        <begin position="22"/>
        <end position="112"/>
    </location>
</feature>
<dbReference type="GO" id="GO:0016740">
    <property type="term" value="F:transferase activity"/>
    <property type="evidence" value="ECO:0007669"/>
    <property type="project" value="UniProtKB-KW"/>
</dbReference>
<keyword evidence="4" id="KW-1185">Reference proteome</keyword>
<dbReference type="RefSeq" id="WP_109062607.1">
    <property type="nucleotide sequence ID" value="NZ_QETA01000006.1"/>
</dbReference>
<organism evidence="3 4">
    <name type="scientific">Corticimicrobacter populi</name>
    <dbReference type="NCBI Taxonomy" id="2175229"/>
    <lineage>
        <taxon>Bacteria</taxon>
        <taxon>Pseudomonadati</taxon>
        <taxon>Pseudomonadota</taxon>
        <taxon>Betaproteobacteria</taxon>
        <taxon>Burkholderiales</taxon>
        <taxon>Alcaligenaceae</taxon>
        <taxon>Corticimicrobacter</taxon>
    </lineage>
</organism>
<dbReference type="InterPro" id="IPR001763">
    <property type="entry name" value="Rhodanese-like_dom"/>
</dbReference>
<proteinExistence type="predicted"/>
<dbReference type="EMBL" id="QETA01000006">
    <property type="protein sequence ID" value="PWF21791.1"/>
    <property type="molecule type" value="Genomic_DNA"/>
</dbReference>
<dbReference type="PROSITE" id="PS50206">
    <property type="entry name" value="RHODANESE_3"/>
    <property type="match status" value="2"/>
</dbReference>
<dbReference type="PANTHER" id="PTHR43855:SF1">
    <property type="entry name" value="THIOSULFATE SULFURTRANSFERASE"/>
    <property type="match status" value="1"/>
</dbReference>
<evidence type="ECO:0000313" key="4">
    <source>
        <dbReference type="Proteomes" id="UP000245212"/>
    </source>
</evidence>
<keyword evidence="1" id="KW-0677">Repeat</keyword>
<dbReference type="InterPro" id="IPR036873">
    <property type="entry name" value="Rhodanese-like_dom_sf"/>
</dbReference>
<evidence type="ECO:0000256" key="1">
    <source>
        <dbReference type="ARBA" id="ARBA00022737"/>
    </source>
</evidence>
<dbReference type="PANTHER" id="PTHR43855">
    <property type="entry name" value="THIOSULFATE SULFURTRANSFERASE"/>
    <property type="match status" value="1"/>
</dbReference>
<comment type="caution">
    <text evidence="3">The sequence shown here is derived from an EMBL/GenBank/DDBJ whole genome shotgun (WGS) entry which is preliminary data.</text>
</comment>
<gene>
    <name evidence="3" type="ORF">DD235_13375</name>
</gene>
<reference evidence="4" key="1">
    <citation type="submission" date="2018-05" db="EMBL/GenBank/DDBJ databases">
        <authorList>
            <person name="Li Y."/>
        </authorList>
    </citation>
    <scope>NUCLEOTIDE SEQUENCE [LARGE SCALE GENOMIC DNA]</scope>
    <source>
        <strain evidence="4">3d-2-2</strain>
    </source>
</reference>
<dbReference type="Gene3D" id="3.40.250.10">
    <property type="entry name" value="Rhodanese-like domain"/>
    <property type="match status" value="3"/>
</dbReference>
<evidence type="ECO:0000259" key="2">
    <source>
        <dbReference type="PROSITE" id="PS50206"/>
    </source>
</evidence>
<dbReference type="SUPFAM" id="SSF52821">
    <property type="entry name" value="Rhodanese/Cell cycle control phosphatase"/>
    <property type="match status" value="4"/>
</dbReference>
<name>A0A2V1JUZ4_9BURK</name>
<dbReference type="AlphaFoldDB" id="A0A2V1JUZ4"/>
<sequence length="537" mass="58744">MTSFSSPHASISAAQLADWLQDGEEIALIDVREYGQYGEGHPFFATHLPYSQLELLAPSRLPRPDCRIVLFDQDDGVALQAAHRLASLGYSNLTLLEGGAASWLQTGHALFQGVNLPSKTFGEWIEQIEQTPHLSAAELHRKQRHGEPFVLVDGRTPAEHRKMTIPGAIPIPNGELPLRIHSVLPDAQTPVIVHCAGRTRSIIGAQTLLNLGLPNPVFALENGTQGWALAGLPLEHGSTRPIPPAAAEPQCQQLTDTADQLAHQAGVVFLDPAQARDWALDTRRTTYFIDIRSAEEIATLPIAGLLHVPGGQLVQCADQTIAVRHSRVVLIATNSPADARTRVVATWLRQLGIQSAILEAAPDTIAALLSQRPQVPAGIRAEIRTLDAESYLRRIQLPTHLLLDLRSGLAHRSGHPQGARWSIRPHLPRTLATLSAIPQHVTVLADSLDIASLAAFDLNGYGIQDIAWAAESIWHPITQNLEVTPDLPSDEEMIDYLFFVHDRHDGNLEAARCYLAWETNLLAQCQPDELSGFRGRH</sequence>
<protein>
    <submittedName>
        <fullName evidence="3">Sulfurtransferase</fullName>
    </submittedName>
</protein>